<feature type="compositionally biased region" description="Basic and acidic residues" evidence="1">
    <location>
        <begin position="49"/>
        <end position="71"/>
    </location>
</feature>
<feature type="compositionally biased region" description="Acidic residues" evidence="1">
    <location>
        <begin position="38"/>
        <end position="48"/>
    </location>
</feature>
<sequence>MKKKTQAGTSFYLQFEFDQKRNQEVLLLRNLQNLENLENLEDLEDQEDREDRGDREDREDREDRGGEENQLKYENNNQEQNSLVLL</sequence>
<dbReference type="Proteomes" id="UP000438429">
    <property type="component" value="Unassembled WGS sequence"/>
</dbReference>
<accession>A0A6A4RVW7</accession>
<evidence type="ECO:0000313" key="2">
    <source>
        <dbReference type="EMBL" id="KAF0024118.1"/>
    </source>
</evidence>
<organism evidence="2 3">
    <name type="scientific">Scophthalmus maximus</name>
    <name type="common">Turbot</name>
    <name type="synonym">Psetta maxima</name>
    <dbReference type="NCBI Taxonomy" id="52904"/>
    <lineage>
        <taxon>Eukaryota</taxon>
        <taxon>Metazoa</taxon>
        <taxon>Chordata</taxon>
        <taxon>Craniata</taxon>
        <taxon>Vertebrata</taxon>
        <taxon>Euteleostomi</taxon>
        <taxon>Actinopterygii</taxon>
        <taxon>Neopterygii</taxon>
        <taxon>Teleostei</taxon>
        <taxon>Neoteleostei</taxon>
        <taxon>Acanthomorphata</taxon>
        <taxon>Carangaria</taxon>
        <taxon>Pleuronectiformes</taxon>
        <taxon>Pleuronectoidei</taxon>
        <taxon>Scophthalmidae</taxon>
        <taxon>Scophthalmus</taxon>
    </lineage>
</organism>
<comment type="caution">
    <text evidence="2">The sequence shown here is derived from an EMBL/GenBank/DDBJ whole genome shotgun (WGS) entry which is preliminary data.</text>
</comment>
<dbReference type="AlphaFoldDB" id="A0A6A4RVW7"/>
<feature type="region of interest" description="Disordered" evidence="1">
    <location>
        <begin position="36"/>
        <end position="86"/>
    </location>
</feature>
<feature type="compositionally biased region" description="Polar residues" evidence="1">
    <location>
        <begin position="72"/>
        <end position="86"/>
    </location>
</feature>
<reference evidence="2 3" key="1">
    <citation type="submission" date="2019-06" db="EMBL/GenBank/DDBJ databases">
        <title>Draft genomes of female and male turbot (Scophthalmus maximus).</title>
        <authorList>
            <person name="Xu H."/>
            <person name="Xu X.-W."/>
            <person name="Shao C."/>
            <person name="Chen S."/>
        </authorList>
    </citation>
    <scope>NUCLEOTIDE SEQUENCE [LARGE SCALE GENOMIC DNA]</scope>
    <source>
        <strain evidence="2">Ysfricsl-2016a</strain>
        <tissue evidence="2">Blood</tissue>
    </source>
</reference>
<evidence type="ECO:0000256" key="1">
    <source>
        <dbReference type="SAM" id="MobiDB-lite"/>
    </source>
</evidence>
<evidence type="ECO:0000313" key="3">
    <source>
        <dbReference type="Proteomes" id="UP000438429"/>
    </source>
</evidence>
<protein>
    <submittedName>
        <fullName evidence="2">Uncharacterized protein</fullName>
    </submittedName>
</protein>
<dbReference type="EMBL" id="VEVO01000021">
    <property type="protein sequence ID" value="KAF0024118.1"/>
    <property type="molecule type" value="Genomic_DNA"/>
</dbReference>
<name>A0A6A4RVW7_SCOMX</name>
<gene>
    <name evidence="2" type="ORF">F2P81_022920</name>
</gene>
<proteinExistence type="predicted"/>